<keyword evidence="1" id="KW-1133">Transmembrane helix</keyword>
<feature type="transmembrane region" description="Helical" evidence="1">
    <location>
        <begin position="32"/>
        <end position="52"/>
    </location>
</feature>
<evidence type="ECO:0000313" key="3">
    <source>
        <dbReference type="EMBL" id="SIO08751.1"/>
    </source>
</evidence>
<evidence type="ECO:0000256" key="1">
    <source>
        <dbReference type="SAM" id="Phobius"/>
    </source>
</evidence>
<dbReference type="Pfam" id="PF24346">
    <property type="entry name" value="DUF7507"/>
    <property type="match status" value="3"/>
</dbReference>
<feature type="domain" description="DUF7507" evidence="2">
    <location>
        <begin position="510"/>
        <end position="618"/>
    </location>
</feature>
<dbReference type="AlphaFoldDB" id="A0A1N6GMR3"/>
<organism evidence="3 4">
    <name type="scientific">Algoriphagus halophilus</name>
    <dbReference type="NCBI Taxonomy" id="226505"/>
    <lineage>
        <taxon>Bacteria</taxon>
        <taxon>Pseudomonadati</taxon>
        <taxon>Bacteroidota</taxon>
        <taxon>Cytophagia</taxon>
        <taxon>Cytophagales</taxon>
        <taxon>Cyclobacteriaceae</taxon>
        <taxon>Algoriphagus</taxon>
    </lineage>
</organism>
<keyword evidence="1" id="KW-0472">Membrane</keyword>
<reference evidence="4" key="1">
    <citation type="submission" date="2016-11" db="EMBL/GenBank/DDBJ databases">
        <authorList>
            <person name="Varghese N."/>
            <person name="Submissions S."/>
        </authorList>
    </citation>
    <scope>NUCLEOTIDE SEQUENCE [LARGE SCALE GENOMIC DNA]</scope>
    <source>
        <strain evidence="4">DSM 15292</strain>
    </source>
</reference>
<keyword evidence="1" id="KW-0812">Transmembrane</keyword>
<protein>
    <submittedName>
        <fullName evidence="3">Conserved repeat domain-containing protein</fullName>
    </submittedName>
</protein>
<evidence type="ECO:0000313" key="4">
    <source>
        <dbReference type="Proteomes" id="UP000185221"/>
    </source>
</evidence>
<dbReference type="InterPro" id="IPR055354">
    <property type="entry name" value="DUF7507"/>
</dbReference>
<evidence type="ECO:0000259" key="2">
    <source>
        <dbReference type="Pfam" id="PF24346"/>
    </source>
</evidence>
<feature type="non-terminal residue" evidence="3">
    <location>
        <position position="808"/>
    </location>
</feature>
<keyword evidence="4" id="KW-1185">Reference proteome</keyword>
<dbReference type="InterPro" id="IPR047589">
    <property type="entry name" value="DUF11_rpt"/>
</dbReference>
<dbReference type="Proteomes" id="UP000185221">
    <property type="component" value="Unassembled WGS sequence"/>
</dbReference>
<proteinExistence type="predicted"/>
<gene>
    <name evidence="3" type="ORF">SAMN05444394_3369</name>
</gene>
<accession>A0A1N6GMR3</accession>
<dbReference type="NCBIfam" id="TIGR01451">
    <property type="entry name" value="B_ant_repeat"/>
    <property type="match status" value="2"/>
</dbReference>
<name>A0A1N6GMR3_9BACT</name>
<dbReference type="EMBL" id="FSRC01000002">
    <property type="protein sequence ID" value="SIO08751.1"/>
    <property type="molecule type" value="Genomic_DNA"/>
</dbReference>
<feature type="domain" description="DUF7507" evidence="2">
    <location>
        <begin position="746"/>
        <end position="807"/>
    </location>
</feature>
<sequence>MDTLSNCQLTSQPPSSGFFEKVRREMESLKSIQILLVLFFLLTSGAFAQITLPATIDVSEPTGGFSIDGDLRANFPAPSGVGDWFPGLSGDGGHVFTANGNVAVPVNISTSFYFKDEIRAITTPGTGNIFSSSKFDQNPNDWSWTTGNVQPKNDLGNVYLHIGTDVVTKDQWIFVGADRLATNGNAYVDFEFLQNEITPVAGGTFSANGPDGGRTVGDFLIAVEFASTPNVDFYTWEPDGNGGFAWKLNTPGPLAIAARSINGTIDPLNTYGAPYDAEQFVEAAVDFTALLNVVGDACAGVSIGNIFIKSRASGASDQSSLADFVESIPVQIELGTATITYNSDDFCGDSAFPTISGIQEGEFFISEQGVGNTGTITIDPATGEIDLTSAGPGDTYKIGYQYFSVGGNQCEKFAYFDIVLPLQAPSPAPASFDFCVGSGVDQLQAISVAPFSSDYLINWFDSNMDPLQGAPSISTASAGVFTYYVSQSKIDGTECESEMVEITVNVGVCSLTLVKEATNGPTGEDCLDPTLNPTIDYSFTLTNNGAYPLTNIQISDPLFEAPNPVVALTLSDDGNGDAELGVGESWIYTASYTITATDIENGQVQNQATASGDANGFTVSDLSGTAVDNDTPTIVSVCQNYELTLDKQVKSGDPYSAVGDVVVYDYVITNSGNVTLDGPFSVSDDKIAGIADVNGPLAPGASVTATGSYTISQTDIDAGFVTNIATASGNGVVSNSDTETVNATQTPSIDIVKSATPSTYNAAGDVITYTFDVSNTGNVTLTDVTVSDPLSGLSAITPGPVTLAPGEN</sequence>
<feature type="domain" description="DUF7507" evidence="2">
    <location>
        <begin position="643"/>
        <end position="731"/>
    </location>
</feature>
<dbReference type="STRING" id="226505.SAMN05444394_3369"/>